<dbReference type="EMBL" id="VNJK01000001">
    <property type="protein sequence ID" value="TVX91786.1"/>
    <property type="molecule type" value="Genomic_DNA"/>
</dbReference>
<dbReference type="InterPro" id="IPR050171">
    <property type="entry name" value="MFS_Transporters"/>
</dbReference>
<feature type="transmembrane region" description="Helical" evidence="7">
    <location>
        <begin position="310"/>
        <end position="327"/>
    </location>
</feature>
<evidence type="ECO:0000313" key="10">
    <source>
        <dbReference type="Proteomes" id="UP000318102"/>
    </source>
</evidence>
<dbReference type="PANTHER" id="PTHR23517:SF10">
    <property type="entry name" value="MAJOR FACILITATOR SUPERFAMILY (MFS) PROFILE DOMAIN-CONTAINING PROTEIN"/>
    <property type="match status" value="1"/>
</dbReference>
<organism evidence="9 10">
    <name type="scientific">Paenibacillus agilis</name>
    <dbReference type="NCBI Taxonomy" id="3020863"/>
    <lineage>
        <taxon>Bacteria</taxon>
        <taxon>Bacillati</taxon>
        <taxon>Bacillota</taxon>
        <taxon>Bacilli</taxon>
        <taxon>Bacillales</taxon>
        <taxon>Paenibacillaceae</taxon>
        <taxon>Paenibacillus</taxon>
    </lineage>
</organism>
<dbReference type="PROSITE" id="PS50850">
    <property type="entry name" value="MFS"/>
    <property type="match status" value="1"/>
</dbReference>
<feature type="transmembrane region" description="Helical" evidence="7">
    <location>
        <begin position="104"/>
        <end position="122"/>
    </location>
</feature>
<evidence type="ECO:0000313" key="9">
    <source>
        <dbReference type="EMBL" id="TVX91786.1"/>
    </source>
</evidence>
<dbReference type="OrthoDB" id="3268460at2"/>
<name>A0A559IW31_9BACL</name>
<dbReference type="RefSeq" id="WP_144986624.1">
    <property type="nucleotide sequence ID" value="NZ_VNJK01000001.1"/>
</dbReference>
<dbReference type="Gene3D" id="1.20.1250.20">
    <property type="entry name" value="MFS general substrate transporter like domains"/>
    <property type="match status" value="2"/>
</dbReference>
<evidence type="ECO:0000256" key="6">
    <source>
        <dbReference type="ARBA" id="ARBA00023136"/>
    </source>
</evidence>
<feature type="transmembrane region" description="Helical" evidence="7">
    <location>
        <begin position="367"/>
        <end position="388"/>
    </location>
</feature>
<evidence type="ECO:0000256" key="1">
    <source>
        <dbReference type="ARBA" id="ARBA00004651"/>
    </source>
</evidence>
<dbReference type="InterPro" id="IPR011701">
    <property type="entry name" value="MFS"/>
</dbReference>
<comment type="subcellular location">
    <subcellularLocation>
        <location evidence="1">Cell membrane</location>
        <topology evidence="1">Multi-pass membrane protein</topology>
    </subcellularLocation>
</comment>
<feature type="transmembrane region" description="Helical" evidence="7">
    <location>
        <begin position="279"/>
        <end position="298"/>
    </location>
</feature>
<gene>
    <name evidence="9" type="ORF">FPZ44_01160</name>
</gene>
<evidence type="ECO:0000259" key="8">
    <source>
        <dbReference type="PROSITE" id="PS50850"/>
    </source>
</evidence>
<sequence length="434" mass="47353">MESPWSIFSKNTREMNVFIWASMIHSAGSALMWPLTTIFVHQQLGRSLAEAGFVITMQFLGGMIGQVVGGSFYYRWGVRNLLIGALGLSAILQASLVVTAYTSWWGYIITMFAIGFASNISMPAMQSFIGFRWPERRDELFNSFYVANNIGVALGTAVSGVLADISFNLTFIMNAAASAAFAVFFHFYMSDKVTSSRMVTTSSVGSKSGRSEAGSMTLPADRQKGALPHLSLSTKLRSIHIYLFIGCGSMFIWLANSLWGSGVAPHLTDQGMEMKMYSWLWTINGIFIFAGQPLLSWLKRTWAVDATSQLTWSAALYGIAYLMIWIWPSYIGFIFAMIVATLGEMLVSPAVPAFLSKVAGREAPFYLGLVGGISSLGRMIGPLALGIAYDAGGLNLVVIVSIIVAGLSISSYLMHAWLQRGQQVHEPSSIACDR</sequence>
<dbReference type="InterPro" id="IPR036259">
    <property type="entry name" value="MFS_trans_sf"/>
</dbReference>
<keyword evidence="6 7" id="KW-0472">Membrane</keyword>
<keyword evidence="10" id="KW-1185">Reference proteome</keyword>
<evidence type="ECO:0000256" key="4">
    <source>
        <dbReference type="ARBA" id="ARBA00022692"/>
    </source>
</evidence>
<accession>A0A559IW31</accession>
<dbReference type="Proteomes" id="UP000318102">
    <property type="component" value="Unassembled WGS sequence"/>
</dbReference>
<evidence type="ECO:0000256" key="7">
    <source>
        <dbReference type="SAM" id="Phobius"/>
    </source>
</evidence>
<feature type="transmembrane region" description="Helical" evidence="7">
    <location>
        <begin position="239"/>
        <end position="259"/>
    </location>
</feature>
<evidence type="ECO:0000256" key="5">
    <source>
        <dbReference type="ARBA" id="ARBA00022989"/>
    </source>
</evidence>
<keyword evidence="4 7" id="KW-0812">Transmembrane</keyword>
<dbReference type="SUPFAM" id="SSF103473">
    <property type="entry name" value="MFS general substrate transporter"/>
    <property type="match status" value="1"/>
</dbReference>
<feature type="domain" description="Major facilitator superfamily (MFS) profile" evidence="8">
    <location>
        <begin position="14"/>
        <end position="423"/>
    </location>
</feature>
<dbReference type="AlphaFoldDB" id="A0A559IW31"/>
<evidence type="ECO:0000256" key="3">
    <source>
        <dbReference type="ARBA" id="ARBA00022475"/>
    </source>
</evidence>
<feature type="transmembrane region" description="Helical" evidence="7">
    <location>
        <begin position="169"/>
        <end position="188"/>
    </location>
</feature>
<feature type="transmembrane region" description="Helical" evidence="7">
    <location>
        <begin position="52"/>
        <end position="74"/>
    </location>
</feature>
<reference evidence="9 10" key="1">
    <citation type="submission" date="2019-07" db="EMBL/GenBank/DDBJ databases">
        <authorList>
            <person name="Kim J."/>
        </authorList>
    </citation>
    <scope>NUCLEOTIDE SEQUENCE [LARGE SCALE GENOMIC DNA]</scope>
    <source>
        <strain evidence="9 10">N4</strain>
    </source>
</reference>
<keyword evidence="3" id="KW-1003">Cell membrane</keyword>
<dbReference type="InterPro" id="IPR020846">
    <property type="entry name" value="MFS_dom"/>
</dbReference>
<keyword evidence="5 7" id="KW-1133">Transmembrane helix</keyword>
<dbReference type="Pfam" id="PF07690">
    <property type="entry name" value="MFS_1"/>
    <property type="match status" value="1"/>
</dbReference>
<feature type="transmembrane region" description="Helical" evidence="7">
    <location>
        <begin position="17"/>
        <end position="40"/>
    </location>
</feature>
<feature type="transmembrane region" description="Helical" evidence="7">
    <location>
        <begin position="81"/>
        <end position="98"/>
    </location>
</feature>
<protein>
    <submittedName>
        <fullName evidence="9">MFS transporter</fullName>
    </submittedName>
</protein>
<keyword evidence="2" id="KW-0813">Transport</keyword>
<feature type="transmembrane region" description="Helical" evidence="7">
    <location>
        <begin position="394"/>
        <end position="413"/>
    </location>
</feature>
<dbReference type="GO" id="GO:0022857">
    <property type="term" value="F:transmembrane transporter activity"/>
    <property type="evidence" value="ECO:0007669"/>
    <property type="project" value="InterPro"/>
</dbReference>
<dbReference type="GO" id="GO:0005886">
    <property type="term" value="C:plasma membrane"/>
    <property type="evidence" value="ECO:0007669"/>
    <property type="project" value="UniProtKB-SubCell"/>
</dbReference>
<proteinExistence type="predicted"/>
<feature type="transmembrane region" description="Helical" evidence="7">
    <location>
        <begin position="143"/>
        <end position="163"/>
    </location>
</feature>
<evidence type="ECO:0000256" key="2">
    <source>
        <dbReference type="ARBA" id="ARBA00022448"/>
    </source>
</evidence>
<comment type="caution">
    <text evidence="9">The sequence shown here is derived from an EMBL/GenBank/DDBJ whole genome shotgun (WGS) entry which is preliminary data.</text>
</comment>
<dbReference type="PANTHER" id="PTHR23517">
    <property type="entry name" value="RESISTANCE PROTEIN MDTM, PUTATIVE-RELATED-RELATED"/>
    <property type="match status" value="1"/>
</dbReference>
<feature type="transmembrane region" description="Helical" evidence="7">
    <location>
        <begin position="333"/>
        <end position="355"/>
    </location>
</feature>